<dbReference type="PANTHER" id="PTHR43673:SF10">
    <property type="entry name" value="NADH DEHYDROGENASE_NAD(P)H NITROREDUCTASE XCC3605-RELATED"/>
    <property type="match status" value="1"/>
</dbReference>
<evidence type="ECO:0000256" key="1">
    <source>
        <dbReference type="ARBA" id="ARBA00007118"/>
    </source>
</evidence>
<comment type="similarity">
    <text evidence="1">Belongs to the nitroreductase family.</text>
</comment>
<dbReference type="Proteomes" id="UP001231616">
    <property type="component" value="Unassembled WGS sequence"/>
</dbReference>
<protein>
    <submittedName>
        <fullName evidence="4">Nitroreductase family protein</fullName>
    </submittedName>
</protein>
<dbReference type="SUPFAM" id="SSF55469">
    <property type="entry name" value="FMN-dependent nitroreductase-like"/>
    <property type="match status" value="1"/>
</dbReference>
<feature type="domain" description="Nitroreductase" evidence="3">
    <location>
        <begin position="245"/>
        <end position="330"/>
    </location>
</feature>
<dbReference type="RefSeq" id="WP_305894172.1">
    <property type="nucleotide sequence ID" value="NZ_JAUZVZ010000016.1"/>
</dbReference>
<dbReference type="CDD" id="cd02062">
    <property type="entry name" value="Nitro_FMN_reductase"/>
    <property type="match status" value="1"/>
</dbReference>
<evidence type="ECO:0000259" key="3">
    <source>
        <dbReference type="Pfam" id="PF00881"/>
    </source>
</evidence>
<dbReference type="Gene3D" id="3.40.109.10">
    <property type="entry name" value="NADH Oxidase"/>
    <property type="match status" value="1"/>
</dbReference>
<reference evidence="4 5" key="1">
    <citation type="submission" date="2023-08" db="EMBL/GenBank/DDBJ databases">
        <authorList>
            <person name="Joshi A."/>
            <person name="Thite S."/>
        </authorList>
    </citation>
    <scope>NUCLEOTIDE SEQUENCE [LARGE SCALE GENOMIC DNA]</scope>
    <source>
        <strain evidence="4 5">AC40</strain>
    </source>
</reference>
<gene>
    <name evidence="4" type="ORF">Q3O60_11955</name>
</gene>
<evidence type="ECO:0000313" key="4">
    <source>
        <dbReference type="EMBL" id="MDP4536907.1"/>
    </source>
</evidence>
<evidence type="ECO:0000256" key="2">
    <source>
        <dbReference type="ARBA" id="ARBA00023002"/>
    </source>
</evidence>
<dbReference type="InterPro" id="IPR029479">
    <property type="entry name" value="Nitroreductase"/>
</dbReference>
<dbReference type="Pfam" id="PF00881">
    <property type="entry name" value="Nitroreductase"/>
    <property type="match status" value="2"/>
</dbReference>
<dbReference type="EMBL" id="JAUZVZ010000016">
    <property type="protein sequence ID" value="MDP4536907.1"/>
    <property type="molecule type" value="Genomic_DNA"/>
</dbReference>
<accession>A0ABT9H0R4</accession>
<name>A0ABT9H0R4_9GAMM</name>
<feature type="domain" description="Nitroreductase" evidence="3">
    <location>
        <begin position="186"/>
        <end position="233"/>
    </location>
</feature>
<proteinExistence type="inferred from homology"/>
<dbReference type="InterPro" id="IPR000415">
    <property type="entry name" value="Nitroreductase-like"/>
</dbReference>
<comment type="caution">
    <text evidence="4">The sequence shown here is derived from an EMBL/GenBank/DDBJ whole genome shotgun (WGS) entry which is preliminary data.</text>
</comment>
<sequence length="353" mass="39777">MKRLLIKLLPASAITGIKAWLARINVRLIRLFASNGFLASLYYTFFSRQFYREHKAVLQGRLQYEKSLRAIGQSCVLLRRNIHRLEKGLIMQPRRDVFAEAYIGETVSCYLDAIQSTELCAEERKWATDVLSDYFRIAGASKKIDAARARFEGHSNMAQPNQSVPYPHQALPACPVDYAELLTLFKRRRSVRWYQPKAVPEELIRQAVQAATLAPSACNRQPFEFYVVNEAEKAAGVARCAMGTVGFAENLQCVIAVVGDLSAYPAERDRHVIYIDGALASMQLMLACETLGLSTCPINWPDIEQREQMLSKQLGLAYHQRTVMLLAVGYAQPEGGIPFSQKKTDQLLIKEVN</sequence>
<evidence type="ECO:0000313" key="5">
    <source>
        <dbReference type="Proteomes" id="UP001231616"/>
    </source>
</evidence>
<keyword evidence="5" id="KW-1185">Reference proteome</keyword>
<organism evidence="4 5">
    <name type="scientific">Alkalimonas collagenimarina</name>
    <dbReference type="NCBI Taxonomy" id="400390"/>
    <lineage>
        <taxon>Bacteria</taxon>
        <taxon>Pseudomonadati</taxon>
        <taxon>Pseudomonadota</taxon>
        <taxon>Gammaproteobacteria</taxon>
        <taxon>Alkalimonas</taxon>
    </lineage>
</organism>
<dbReference type="PANTHER" id="PTHR43673">
    <property type="entry name" value="NAD(P)H NITROREDUCTASE YDGI-RELATED"/>
    <property type="match status" value="1"/>
</dbReference>
<keyword evidence="2" id="KW-0560">Oxidoreductase</keyword>